<evidence type="ECO:0000259" key="7">
    <source>
        <dbReference type="Pfam" id="PF00441"/>
    </source>
</evidence>
<dbReference type="STRING" id="650891.SAMN05216203_1901"/>
<protein>
    <submittedName>
        <fullName evidence="11">Butyryl-CoA dehydrogenase</fullName>
    </submittedName>
</protein>
<dbReference type="SUPFAM" id="SSF47203">
    <property type="entry name" value="Acyl-CoA dehydrogenase C-terminal domain-like"/>
    <property type="match status" value="1"/>
</dbReference>
<feature type="domain" description="Acetyl-CoA dehydrogenase-like C-terminal" evidence="10">
    <location>
        <begin position="476"/>
        <end position="601"/>
    </location>
</feature>
<evidence type="ECO:0000259" key="8">
    <source>
        <dbReference type="Pfam" id="PF02770"/>
    </source>
</evidence>
<evidence type="ECO:0000259" key="10">
    <source>
        <dbReference type="Pfam" id="PF12806"/>
    </source>
</evidence>
<keyword evidence="12" id="KW-1185">Reference proteome</keyword>
<dbReference type="PANTHER" id="PTHR42803">
    <property type="entry name" value="ACYL-COA DEHYDROGENASE"/>
    <property type="match status" value="1"/>
</dbReference>
<comment type="similarity">
    <text evidence="2 5">Belongs to the acyl-CoA dehydrogenase family.</text>
</comment>
<evidence type="ECO:0000256" key="5">
    <source>
        <dbReference type="RuleBase" id="RU362125"/>
    </source>
</evidence>
<accession>A0A1I6I6P4</accession>
<dbReference type="InterPro" id="IPR013786">
    <property type="entry name" value="AcylCoA_DH/ox_N"/>
</dbReference>
<feature type="domain" description="Acyl-CoA dehydrogenase/oxidase N-terminal" evidence="9">
    <location>
        <begin position="47"/>
        <end position="162"/>
    </location>
</feature>
<dbReference type="InterPro" id="IPR036250">
    <property type="entry name" value="AcylCo_DH-like_C"/>
</dbReference>
<dbReference type="SUPFAM" id="SSF56645">
    <property type="entry name" value="Acyl-CoA dehydrogenase NM domain-like"/>
    <property type="match status" value="1"/>
</dbReference>
<dbReference type="AlphaFoldDB" id="A0A1I6I6P4"/>
<dbReference type="InterPro" id="IPR025878">
    <property type="entry name" value="Acyl-CoA_dh-like_C_dom"/>
</dbReference>
<reference evidence="12" key="1">
    <citation type="submission" date="2016-10" db="EMBL/GenBank/DDBJ databases">
        <authorList>
            <person name="Varghese N."/>
            <person name="Submissions S."/>
        </authorList>
    </citation>
    <scope>NUCLEOTIDE SEQUENCE [LARGE SCALE GENOMIC DNA]</scope>
    <source>
        <strain evidence="12">CGMCC 1.9167</strain>
    </source>
</reference>
<feature type="coiled-coil region" evidence="6">
    <location>
        <begin position="491"/>
        <end position="518"/>
    </location>
</feature>
<dbReference type="Pfam" id="PF02770">
    <property type="entry name" value="Acyl-CoA_dh_M"/>
    <property type="match status" value="1"/>
</dbReference>
<dbReference type="InterPro" id="IPR037069">
    <property type="entry name" value="AcylCoA_DH/ox_N_sf"/>
</dbReference>
<dbReference type="Pfam" id="PF12806">
    <property type="entry name" value="Acyl-CoA_dh_C"/>
    <property type="match status" value="1"/>
</dbReference>
<dbReference type="EMBL" id="FOYW01000001">
    <property type="protein sequence ID" value="SFR62417.1"/>
    <property type="molecule type" value="Genomic_DNA"/>
</dbReference>
<dbReference type="GO" id="GO:0016627">
    <property type="term" value="F:oxidoreductase activity, acting on the CH-CH group of donors"/>
    <property type="evidence" value="ECO:0007669"/>
    <property type="project" value="InterPro"/>
</dbReference>
<feature type="domain" description="Acyl-CoA oxidase/dehydrogenase middle" evidence="8">
    <location>
        <begin position="168"/>
        <end position="273"/>
    </location>
</feature>
<dbReference type="Gene3D" id="2.40.110.10">
    <property type="entry name" value="Butyryl-CoA Dehydrogenase, subunit A, domain 2"/>
    <property type="match status" value="1"/>
</dbReference>
<keyword evidence="5" id="KW-0560">Oxidoreductase</keyword>
<dbReference type="InterPro" id="IPR052166">
    <property type="entry name" value="Diverse_Acyl-CoA_DH"/>
</dbReference>
<dbReference type="Pfam" id="PF02771">
    <property type="entry name" value="Acyl-CoA_dh_N"/>
    <property type="match status" value="1"/>
</dbReference>
<dbReference type="Gene3D" id="1.10.540.10">
    <property type="entry name" value="Acyl-CoA dehydrogenase/oxidase, N-terminal domain"/>
    <property type="match status" value="1"/>
</dbReference>
<feature type="domain" description="Acyl-CoA dehydrogenase/oxidase C-terminal" evidence="7">
    <location>
        <begin position="291"/>
        <end position="455"/>
    </location>
</feature>
<evidence type="ECO:0000259" key="9">
    <source>
        <dbReference type="Pfam" id="PF02771"/>
    </source>
</evidence>
<comment type="cofactor">
    <cofactor evidence="1 5">
        <name>FAD</name>
        <dbReference type="ChEBI" id="CHEBI:57692"/>
    </cofactor>
</comment>
<evidence type="ECO:0000313" key="11">
    <source>
        <dbReference type="EMBL" id="SFR62417.1"/>
    </source>
</evidence>
<name>A0A1I6I6P4_9GAMM</name>
<proteinExistence type="inferred from homology"/>
<dbReference type="InterPro" id="IPR009075">
    <property type="entry name" value="AcylCo_DH/oxidase_C"/>
</dbReference>
<keyword evidence="6" id="KW-0175">Coiled coil</keyword>
<evidence type="ECO:0000256" key="4">
    <source>
        <dbReference type="ARBA" id="ARBA00022827"/>
    </source>
</evidence>
<dbReference type="Gene3D" id="1.20.140.10">
    <property type="entry name" value="Butyryl-CoA Dehydrogenase, subunit A, domain 3"/>
    <property type="match status" value="1"/>
</dbReference>
<sequence length="606" mass="66626">MLHLKTSMATLLNDRDLEFQLYEVLDTESLLQRPRYAEHDREIFDATLNTARDIAEQYFAPHNQKGDANEPTFDGKKVTLIPETKPAWDAFAEAGFLASHHDFDDGGSQLPEVVLRASMAYFNAANVSSTAYSFLTIGAANLLKSFGSDELKDRYLPPMLDGRYSGTMALTEPGQGSALGDLRTLAKPAGDGSYRLFGNKMYISGGDHELTENIIHMVLARIEGAPAGVRGISLFLVPKFRLDDHGQPVERNDVALAGLLHKMGYRNTTSTVLNFGEKDGAVGYLVGEPHKGLTYMFQMMNEARIGVGLGAAAMGYQSYLHALDYARERPQGRPVSNKNPDAPQVRIVEHADVRRMLLMQKAYAEGSMALCLYASTLVEDAHTAPDESERKAAAELLDLITPMVKSWPSKYGVAASDLGIQVLGGAGYTRDYVLEQLYRDNRLNPIHEGTEGIQGIDLLGRKLGPKGGDGYAEFQRRIEATLSQAAGLAGCEHLADELAQAQETLKAVTSELQKQLAADPDHGLSNATMYLDMFGKVLVGWMWLKQAMAAEKALGNGALGSEEAFYRGKIHTARYFMNWELAPLDGYARLLIAGNRDNLDMRNDWF</sequence>
<evidence type="ECO:0000313" key="12">
    <source>
        <dbReference type="Proteomes" id="UP000198644"/>
    </source>
</evidence>
<dbReference type="GO" id="GO:0050660">
    <property type="term" value="F:flavin adenine dinucleotide binding"/>
    <property type="evidence" value="ECO:0007669"/>
    <property type="project" value="InterPro"/>
</dbReference>
<evidence type="ECO:0000256" key="6">
    <source>
        <dbReference type="SAM" id="Coils"/>
    </source>
</evidence>
<dbReference type="InterPro" id="IPR046373">
    <property type="entry name" value="Acyl-CoA_Oxase/DH_mid-dom_sf"/>
</dbReference>
<dbReference type="Proteomes" id="UP000198644">
    <property type="component" value="Unassembled WGS sequence"/>
</dbReference>
<dbReference type="InterPro" id="IPR006091">
    <property type="entry name" value="Acyl-CoA_Oxase/DH_mid-dom"/>
</dbReference>
<keyword evidence="3 5" id="KW-0285">Flavoprotein</keyword>
<evidence type="ECO:0000256" key="2">
    <source>
        <dbReference type="ARBA" id="ARBA00009347"/>
    </source>
</evidence>
<dbReference type="Pfam" id="PF00441">
    <property type="entry name" value="Acyl-CoA_dh_1"/>
    <property type="match status" value="1"/>
</dbReference>
<organism evidence="11 12">
    <name type="scientific">Marinobacter daqiaonensis</name>
    <dbReference type="NCBI Taxonomy" id="650891"/>
    <lineage>
        <taxon>Bacteria</taxon>
        <taxon>Pseudomonadati</taxon>
        <taxon>Pseudomonadota</taxon>
        <taxon>Gammaproteobacteria</taxon>
        <taxon>Pseudomonadales</taxon>
        <taxon>Marinobacteraceae</taxon>
        <taxon>Marinobacter</taxon>
    </lineage>
</organism>
<gene>
    <name evidence="11" type="ORF">SAMN05216203_1901</name>
</gene>
<dbReference type="PANTHER" id="PTHR42803:SF3">
    <property type="entry name" value="ACYL-COA DEHYDROGENASE-RELATED"/>
    <property type="match status" value="1"/>
</dbReference>
<dbReference type="InterPro" id="IPR009100">
    <property type="entry name" value="AcylCoA_DH/oxidase_NM_dom_sf"/>
</dbReference>
<evidence type="ECO:0000256" key="1">
    <source>
        <dbReference type="ARBA" id="ARBA00001974"/>
    </source>
</evidence>
<keyword evidence="4 5" id="KW-0274">FAD</keyword>
<evidence type="ECO:0000256" key="3">
    <source>
        <dbReference type="ARBA" id="ARBA00022630"/>
    </source>
</evidence>